<reference evidence="2 3" key="2">
    <citation type="submission" date="2024-07" db="EMBL/GenBank/DDBJ databases">
        <authorList>
            <person name="Akdeniz Z."/>
        </authorList>
    </citation>
    <scope>NUCLEOTIDE SEQUENCE [LARGE SCALE GENOMIC DNA]</scope>
</reference>
<proteinExistence type="predicted"/>
<protein>
    <submittedName>
        <fullName evidence="2">Hypothetical_protein</fullName>
    </submittedName>
</protein>
<keyword evidence="3" id="KW-1185">Reference proteome</keyword>
<evidence type="ECO:0000313" key="1">
    <source>
        <dbReference type="EMBL" id="CAI9952897.1"/>
    </source>
</evidence>
<gene>
    <name evidence="1" type="ORF">HINF_LOCUS40542</name>
    <name evidence="2" type="ORF">HINF_LOCUS8800</name>
</gene>
<reference evidence="1" key="1">
    <citation type="submission" date="2023-06" db="EMBL/GenBank/DDBJ databases">
        <authorList>
            <person name="Kurt Z."/>
        </authorList>
    </citation>
    <scope>NUCLEOTIDE SEQUENCE</scope>
</reference>
<comment type="caution">
    <text evidence="1">The sequence shown here is derived from an EMBL/GenBank/DDBJ whole genome shotgun (WGS) entry which is preliminary data.</text>
</comment>
<accession>A0AA86QBB1</accession>
<organism evidence="1">
    <name type="scientific">Hexamita inflata</name>
    <dbReference type="NCBI Taxonomy" id="28002"/>
    <lineage>
        <taxon>Eukaryota</taxon>
        <taxon>Metamonada</taxon>
        <taxon>Diplomonadida</taxon>
        <taxon>Hexamitidae</taxon>
        <taxon>Hexamitinae</taxon>
        <taxon>Hexamita</taxon>
    </lineage>
</organism>
<dbReference type="EMBL" id="CAXDID020000018">
    <property type="protein sequence ID" value="CAL5985339.1"/>
    <property type="molecule type" value="Genomic_DNA"/>
</dbReference>
<sequence length="105" mass="12422">MEWKQQTQSYRNCLFCPNGHESAANSGRYQPQSLAERLTDKIDKCLKVLASPITNHQLYFNQEFEYMTKFSLNKLNYFNLQLGHLDFKLQQQLNFNQQINTAIQN</sequence>
<dbReference type="Proteomes" id="UP001642409">
    <property type="component" value="Unassembled WGS sequence"/>
</dbReference>
<name>A0AA86QBB1_9EUKA</name>
<dbReference type="AlphaFoldDB" id="A0AA86QBB1"/>
<evidence type="ECO:0000313" key="3">
    <source>
        <dbReference type="Proteomes" id="UP001642409"/>
    </source>
</evidence>
<dbReference type="EMBL" id="CATOUU010000834">
    <property type="protein sequence ID" value="CAI9952897.1"/>
    <property type="molecule type" value="Genomic_DNA"/>
</dbReference>
<evidence type="ECO:0000313" key="2">
    <source>
        <dbReference type="EMBL" id="CAL5985339.1"/>
    </source>
</evidence>